<comment type="caution">
    <text evidence="3">The sequence shown here is derived from an EMBL/GenBank/DDBJ whole genome shotgun (WGS) entry which is preliminary data.</text>
</comment>
<protein>
    <submittedName>
        <fullName evidence="3">Peptidase S41</fullName>
    </submittedName>
</protein>
<reference evidence="3 4" key="1">
    <citation type="submission" date="2019-04" db="EMBL/GenBank/DDBJ databases">
        <authorList>
            <person name="Hwang J.C."/>
        </authorList>
    </citation>
    <scope>NUCLEOTIDE SEQUENCE [LARGE SCALE GENOMIC DNA]</scope>
    <source>
        <strain evidence="3 4">IMCC35002</strain>
    </source>
</reference>
<dbReference type="OrthoDB" id="7266775at2"/>
<keyword evidence="1" id="KW-0732">Signal</keyword>
<dbReference type="GO" id="GO:0007165">
    <property type="term" value="P:signal transduction"/>
    <property type="evidence" value="ECO:0007669"/>
    <property type="project" value="TreeGrafter"/>
</dbReference>
<feature type="chain" id="PRO_5020243975" evidence="1">
    <location>
        <begin position="19"/>
        <end position="471"/>
    </location>
</feature>
<dbReference type="GO" id="GO:0030288">
    <property type="term" value="C:outer membrane-bounded periplasmic space"/>
    <property type="evidence" value="ECO:0007669"/>
    <property type="project" value="TreeGrafter"/>
</dbReference>
<evidence type="ECO:0000259" key="2">
    <source>
        <dbReference type="SMART" id="SM00245"/>
    </source>
</evidence>
<feature type="signal peptide" evidence="1">
    <location>
        <begin position="1"/>
        <end position="18"/>
    </location>
</feature>
<dbReference type="GO" id="GO:0004175">
    <property type="term" value="F:endopeptidase activity"/>
    <property type="evidence" value="ECO:0007669"/>
    <property type="project" value="TreeGrafter"/>
</dbReference>
<dbReference type="AlphaFoldDB" id="A0A4U1BQZ2"/>
<dbReference type="RefSeq" id="WP_136863091.1">
    <property type="nucleotide sequence ID" value="NZ_SWCJ01000005.1"/>
</dbReference>
<keyword evidence="4" id="KW-1185">Reference proteome</keyword>
<gene>
    <name evidence="3" type="ORF">FCL42_09050</name>
</gene>
<dbReference type="Pfam" id="PF03572">
    <property type="entry name" value="Peptidase_S41"/>
    <property type="match status" value="1"/>
</dbReference>
<dbReference type="EMBL" id="SWCJ01000005">
    <property type="protein sequence ID" value="TKB55334.1"/>
    <property type="molecule type" value="Genomic_DNA"/>
</dbReference>
<name>A0A4U1BQZ2_9GAMM</name>
<dbReference type="InterPro" id="IPR029045">
    <property type="entry name" value="ClpP/crotonase-like_dom_sf"/>
</dbReference>
<dbReference type="Proteomes" id="UP000305675">
    <property type="component" value="Unassembled WGS sequence"/>
</dbReference>
<dbReference type="Gene3D" id="3.90.226.10">
    <property type="entry name" value="2-enoyl-CoA Hydratase, Chain A, domain 1"/>
    <property type="match status" value="1"/>
</dbReference>
<dbReference type="PANTHER" id="PTHR32060">
    <property type="entry name" value="TAIL-SPECIFIC PROTEASE"/>
    <property type="match status" value="1"/>
</dbReference>
<dbReference type="GO" id="GO:0006508">
    <property type="term" value="P:proteolysis"/>
    <property type="evidence" value="ECO:0007669"/>
    <property type="project" value="InterPro"/>
</dbReference>
<dbReference type="SMART" id="SM00245">
    <property type="entry name" value="TSPc"/>
    <property type="match status" value="1"/>
</dbReference>
<dbReference type="InterPro" id="IPR005151">
    <property type="entry name" value="Tail-specific_protease"/>
</dbReference>
<evidence type="ECO:0000313" key="4">
    <source>
        <dbReference type="Proteomes" id="UP000305675"/>
    </source>
</evidence>
<dbReference type="GO" id="GO:0008236">
    <property type="term" value="F:serine-type peptidase activity"/>
    <property type="evidence" value="ECO:0007669"/>
    <property type="project" value="InterPro"/>
</dbReference>
<dbReference type="Gene3D" id="3.30.750.44">
    <property type="match status" value="1"/>
</dbReference>
<organism evidence="3 4">
    <name type="scientific">Ferrimonas aestuarii</name>
    <dbReference type="NCBI Taxonomy" id="2569539"/>
    <lineage>
        <taxon>Bacteria</taxon>
        <taxon>Pseudomonadati</taxon>
        <taxon>Pseudomonadota</taxon>
        <taxon>Gammaproteobacteria</taxon>
        <taxon>Alteromonadales</taxon>
        <taxon>Ferrimonadaceae</taxon>
        <taxon>Ferrimonas</taxon>
    </lineage>
</organism>
<evidence type="ECO:0000256" key="1">
    <source>
        <dbReference type="SAM" id="SignalP"/>
    </source>
</evidence>
<proteinExistence type="predicted"/>
<evidence type="ECO:0000313" key="3">
    <source>
        <dbReference type="EMBL" id="TKB55334.1"/>
    </source>
</evidence>
<sequence>MKYLTTFLRLLVVVVAFATPQFSVAKELSREQKLYGLAQFWKEVSYNFAYFDQVPELDWDQQYLHFIEVVANTENDHEYYRQMLRFAALLQDGMTHITPPAPLLEQYVGWAPIQLSEHNRKAVVTAVAESLQQQLPTGAVITQVNAMAVDEFLAKQVFPFISSSTEQILWDKGIRGSRKTGVGLLAGPVGATLEITAVTAEGETVKVSTQYLSSSEAPTMVGQANPRRSANFEYKALADNLGYVRIGTFADTKVVTQFREVLPQLQQHQGLVLDIRHNGGGNTFIAEEILKHLSFVNLIGAKSKMRVHNSTYKAWGRFASEYAWAEKYLSYFNGDAWVESEPNLLEVDDVDIADKLVVPTVVLIGKNTAKAAEDFLIYLDDVSHVKTLGQPTYGSTGQPLIFDLPGGGSAKVCTKRETYADGRDFVGFGIQPDRFISQNISDIVDGEDVVLMEATSLLNQQLHVSKSAFVQ</sequence>
<feature type="domain" description="Tail specific protease" evidence="2">
    <location>
        <begin position="188"/>
        <end position="437"/>
    </location>
</feature>
<dbReference type="PANTHER" id="PTHR32060:SF30">
    <property type="entry name" value="CARBOXY-TERMINAL PROCESSING PROTEASE CTPA"/>
    <property type="match status" value="1"/>
</dbReference>
<accession>A0A4U1BQZ2</accession>
<dbReference type="SUPFAM" id="SSF52096">
    <property type="entry name" value="ClpP/crotonase"/>
    <property type="match status" value="1"/>
</dbReference>